<keyword evidence="3" id="KW-1185">Reference proteome</keyword>
<dbReference type="InterPro" id="IPR009057">
    <property type="entry name" value="Homeodomain-like_sf"/>
</dbReference>
<dbReference type="OrthoDB" id="2214365at2759"/>
<feature type="non-terminal residue" evidence="2">
    <location>
        <position position="1"/>
    </location>
</feature>
<accession>A0A367IKE4</accession>
<feature type="non-terminal residue" evidence="2">
    <location>
        <position position="203"/>
    </location>
</feature>
<evidence type="ECO:0000313" key="2">
    <source>
        <dbReference type="EMBL" id="RCH78152.1"/>
    </source>
</evidence>
<dbReference type="Proteomes" id="UP000253551">
    <property type="component" value="Unassembled WGS sequence"/>
</dbReference>
<evidence type="ECO:0000313" key="3">
    <source>
        <dbReference type="Proteomes" id="UP000253551"/>
    </source>
</evidence>
<dbReference type="EMBL" id="PJQM01007461">
    <property type="protein sequence ID" value="RCH78152.1"/>
    <property type="molecule type" value="Genomic_DNA"/>
</dbReference>
<feature type="compositionally biased region" description="Basic residues" evidence="1">
    <location>
        <begin position="194"/>
        <end position="203"/>
    </location>
</feature>
<sequence>IKKENNSLTKMIECAQEKGASARVARSMGINVRNAQRWWKHEMKGRPSTFTDEHDSYLIELIDDDSQIIVSDIMERLTEKFEGFSISNSQLNHNLKNDLCLTMKKVTFEAEARNSKENLQQRFDWFMQWKDSDIDFTGNCVFIDEAGFHINMLLEPVLVSPSHTIIGAIHSGSVLFVQLRKPPSKKEPLGQQTSKKRKTTNKG</sequence>
<protein>
    <recommendedName>
        <fullName evidence="4">Tc1-like transposase DDE domain-containing protein</fullName>
    </recommendedName>
</protein>
<dbReference type="STRING" id="4846.A0A367IKE4"/>
<evidence type="ECO:0000256" key="1">
    <source>
        <dbReference type="SAM" id="MobiDB-lite"/>
    </source>
</evidence>
<dbReference type="AlphaFoldDB" id="A0A367IKE4"/>
<proteinExistence type="predicted"/>
<comment type="caution">
    <text evidence="2">The sequence shown here is derived from an EMBL/GenBank/DDBJ whole genome shotgun (WGS) entry which is preliminary data.</text>
</comment>
<gene>
    <name evidence="2" type="ORF">CU098_002169</name>
</gene>
<organism evidence="2 3">
    <name type="scientific">Rhizopus stolonifer</name>
    <name type="common">Rhizopus nigricans</name>
    <dbReference type="NCBI Taxonomy" id="4846"/>
    <lineage>
        <taxon>Eukaryota</taxon>
        <taxon>Fungi</taxon>
        <taxon>Fungi incertae sedis</taxon>
        <taxon>Mucoromycota</taxon>
        <taxon>Mucoromycotina</taxon>
        <taxon>Mucoromycetes</taxon>
        <taxon>Mucorales</taxon>
        <taxon>Mucorineae</taxon>
        <taxon>Rhizopodaceae</taxon>
        <taxon>Rhizopus</taxon>
    </lineage>
</organism>
<name>A0A367IKE4_RHIST</name>
<feature type="region of interest" description="Disordered" evidence="1">
    <location>
        <begin position="181"/>
        <end position="203"/>
    </location>
</feature>
<evidence type="ECO:0008006" key="4">
    <source>
        <dbReference type="Google" id="ProtNLM"/>
    </source>
</evidence>
<reference evidence="2 3" key="1">
    <citation type="journal article" date="2018" name="G3 (Bethesda)">
        <title>Phylogenetic and Phylogenomic Definition of Rhizopus Species.</title>
        <authorList>
            <person name="Gryganskyi A.P."/>
            <person name="Golan J."/>
            <person name="Dolatabadi S."/>
            <person name="Mondo S."/>
            <person name="Robb S."/>
            <person name="Idnurm A."/>
            <person name="Muszewska A."/>
            <person name="Steczkiewicz K."/>
            <person name="Masonjones S."/>
            <person name="Liao H.L."/>
            <person name="Gajdeczka M.T."/>
            <person name="Anike F."/>
            <person name="Vuek A."/>
            <person name="Anishchenko I.M."/>
            <person name="Voigt K."/>
            <person name="de Hoog G.S."/>
            <person name="Smith M.E."/>
            <person name="Heitman J."/>
            <person name="Vilgalys R."/>
            <person name="Stajich J.E."/>
        </authorList>
    </citation>
    <scope>NUCLEOTIDE SEQUENCE [LARGE SCALE GENOMIC DNA]</scope>
    <source>
        <strain evidence="2 3">LSU 92-RS-03</strain>
    </source>
</reference>
<dbReference type="SUPFAM" id="SSF46689">
    <property type="entry name" value="Homeodomain-like"/>
    <property type="match status" value="1"/>
</dbReference>